<evidence type="ECO:0000313" key="3">
    <source>
        <dbReference type="EMBL" id="MCP8998446.1"/>
    </source>
</evidence>
<keyword evidence="4" id="KW-1185">Reference proteome</keyword>
<dbReference type="Pfam" id="PF02371">
    <property type="entry name" value="Transposase_20"/>
    <property type="match status" value="1"/>
</dbReference>
<sequence>MEVIHPRCAGVDISKKDAKVCVRIQGRGGRSTTSIVTTWGSMTGQILGLKEHLLDEHVDLVVMEATGDYWRPFYYLLEDDGLNIILVNAHDARNVPGRKTDVSDAAWLADLGAHGLVRASFVPPPPIRELRDLTRARTIITQERTREIQRLEKLLEDACIKLSSVASNITGVSGRLILQALIDGQTDPAALAEMAQRRLRSKIPELTQALNGRFTEHHRYMTGLYLHRIDAHTADINDLSARIEAAMEPFRFARELLISIPGFSTTIAEIFIAETGADMSAFATAGQLASWAGTSPGSNESAGRVKSTKIRPGNRYLKGALGIAALSCAKSKNTYLGARYRRIASRRGPAKALVAVEHSILTAAWHMLTTGELYNDPGADYFTRQTPVKTMARAVRQLESLGYQVILEPLQQTG</sequence>
<dbReference type="Pfam" id="PF01548">
    <property type="entry name" value="DEDD_Tnp_IS110"/>
    <property type="match status" value="1"/>
</dbReference>
<dbReference type="EMBL" id="JANCLV010000001">
    <property type="protein sequence ID" value="MCP8998446.1"/>
    <property type="molecule type" value="Genomic_DNA"/>
</dbReference>
<reference evidence="3 4" key="1">
    <citation type="submission" date="2022-06" db="EMBL/GenBank/DDBJ databases">
        <title>Pseudarthrobacter sp. strain RMG13 Genome sequencing and assembly.</title>
        <authorList>
            <person name="Kim I."/>
        </authorList>
    </citation>
    <scope>NUCLEOTIDE SEQUENCE [LARGE SCALE GENOMIC DNA]</scope>
    <source>
        <strain evidence="3 4">RMG13</strain>
    </source>
</reference>
<evidence type="ECO:0000259" key="1">
    <source>
        <dbReference type="Pfam" id="PF01548"/>
    </source>
</evidence>
<name>A0ABT1LK08_9MICC</name>
<protein>
    <submittedName>
        <fullName evidence="3">IS110-like element ISArsp3 family transposase</fullName>
    </submittedName>
</protein>
<feature type="domain" description="Transposase IS110-like N-terminal" evidence="1">
    <location>
        <begin position="9"/>
        <end position="158"/>
    </location>
</feature>
<dbReference type="Proteomes" id="UP001524318">
    <property type="component" value="Unassembled WGS sequence"/>
</dbReference>
<feature type="domain" description="Transposase IS116/IS110/IS902 C-terminal" evidence="2">
    <location>
        <begin position="255"/>
        <end position="340"/>
    </location>
</feature>
<accession>A0ABT1LK08</accession>
<dbReference type="PANTHER" id="PTHR33055">
    <property type="entry name" value="TRANSPOSASE FOR INSERTION SEQUENCE ELEMENT IS1111A"/>
    <property type="match status" value="1"/>
</dbReference>
<dbReference type="RefSeq" id="WP_254747114.1">
    <property type="nucleotide sequence ID" value="NZ_JANCLV010000001.1"/>
</dbReference>
<dbReference type="InterPro" id="IPR047650">
    <property type="entry name" value="Transpos_IS110"/>
</dbReference>
<organism evidence="3 4">
    <name type="scientific">Pseudarthrobacter humi</name>
    <dbReference type="NCBI Taxonomy" id="2952523"/>
    <lineage>
        <taxon>Bacteria</taxon>
        <taxon>Bacillati</taxon>
        <taxon>Actinomycetota</taxon>
        <taxon>Actinomycetes</taxon>
        <taxon>Micrococcales</taxon>
        <taxon>Micrococcaceae</taxon>
        <taxon>Pseudarthrobacter</taxon>
    </lineage>
</organism>
<dbReference type="InterPro" id="IPR002525">
    <property type="entry name" value="Transp_IS110-like_N"/>
</dbReference>
<proteinExistence type="predicted"/>
<dbReference type="NCBIfam" id="NF033542">
    <property type="entry name" value="transpos_IS110"/>
    <property type="match status" value="1"/>
</dbReference>
<evidence type="ECO:0000313" key="4">
    <source>
        <dbReference type="Proteomes" id="UP001524318"/>
    </source>
</evidence>
<dbReference type="InterPro" id="IPR003346">
    <property type="entry name" value="Transposase_20"/>
</dbReference>
<evidence type="ECO:0000259" key="2">
    <source>
        <dbReference type="Pfam" id="PF02371"/>
    </source>
</evidence>
<gene>
    <name evidence="3" type="ORF">NFC73_01665</name>
</gene>
<comment type="caution">
    <text evidence="3">The sequence shown here is derived from an EMBL/GenBank/DDBJ whole genome shotgun (WGS) entry which is preliminary data.</text>
</comment>
<dbReference type="PANTHER" id="PTHR33055:SF15">
    <property type="entry name" value="TRANSPOSASE-RELATED"/>
    <property type="match status" value="1"/>
</dbReference>